<dbReference type="InterPro" id="IPR001684">
    <property type="entry name" value="Ribosomal_bL27"/>
</dbReference>
<dbReference type="GO" id="GO:0003735">
    <property type="term" value="F:structural constituent of ribosome"/>
    <property type="evidence" value="ECO:0007669"/>
    <property type="project" value="InterPro"/>
</dbReference>
<evidence type="ECO:0000256" key="1">
    <source>
        <dbReference type="ARBA" id="ARBA00010797"/>
    </source>
</evidence>
<gene>
    <name evidence="6" type="ORF">A2160_02135</name>
</gene>
<accession>A0A1F5E7A0</accession>
<reference evidence="6 7" key="1">
    <citation type="journal article" date="2016" name="Nat. Commun.">
        <title>Thousands of microbial genomes shed light on interconnected biogeochemical processes in an aquifer system.</title>
        <authorList>
            <person name="Anantharaman K."/>
            <person name="Brown C.T."/>
            <person name="Hug L.A."/>
            <person name="Sharon I."/>
            <person name="Castelle C.J."/>
            <person name="Probst A.J."/>
            <person name="Thomas B.C."/>
            <person name="Singh A."/>
            <person name="Wilkins M.J."/>
            <person name="Karaoz U."/>
            <person name="Brodie E.L."/>
            <person name="Williams K.H."/>
            <person name="Hubbard S.S."/>
            <person name="Banfield J.F."/>
        </authorList>
    </citation>
    <scope>NUCLEOTIDE SEQUENCE [LARGE SCALE GENOMIC DNA]</scope>
</reference>
<dbReference type="SUPFAM" id="SSF110324">
    <property type="entry name" value="Ribosomal L27 protein-like"/>
    <property type="match status" value="1"/>
</dbReference>
<evidence type="ECO:0000256" key="5">
    <source>
        <dbReference type="ARBA" id="ARBA00035477"/>
    </source>
</evidence>
<evidence type="ECO:0000313" key="7">
    <source>
        <dbReference type="Proteomes" id="UP000177006"/>
    </source>
</evidence>
<organism evidence="6 7">
    <name type="scientific">Candidatus Beckwithbacteria bacterium RBG_13_42_9</name>
    <dbReference type="NCBI Taxonomy" id="1797457"/>
    <lineage>
        <taxon>Bacteria</taxon>
        <taxon>Candidatus Beckwithiibacteriota</taxon>
    </lineage>
</organism>
<evidence type="ECO:0000256" key="2">
    <source>
        <dbReference type="ARBA" id="ARBA00022980"/>
    </source>
</evidence>
<dbReference type="Proteomes" id="UP000177006">
    <property type="component" value="Unassembled WGS sequence"/>
</dbReference>
<dbReference type="Pfam" id="PF01016">
    <property type="entry name" value="Ribosomal_L27"/>
    <property type="match status" value="1"/>
</dbReference>
<name>A0A1F5E7A0_9BACT</name>
<sequence length="81" mass="8679">MAHKKAGGSTRQHPARAGKRLGIKLYAGQKAQTGSIVVRQKGSKVKPGTGVKMGRDFTLFATKDGVVSYKKKYGKVYAAIN</sequence>
<dbReference type="PANTHER" id="PTHR15893">
    <property type="entry name" value="RIBOSOMAL PROTEIN L27"/>
    <property type="match status" value="1"/>
</dbReference>
<dbReference type="GO" id="GO:0005840">
    <property type="term" value="C:ribosome"/>
    <property type="evidence" value="ECO:0007669"/>
    <property type="project" value="UniProtKB-KW"/>
</dbReference>
<dbReference type="PANTHER" id="PTHR15893:SF0">
    <property type="entry name" value="LARGE RIBOSOMAL SUBUNIT PROTEIN BL27M"/>
    <property type="match status" value="1"/>
</dbReference>
<dbReference type="EMBL" id="MEZK01000010">
    <property type="protein sequence ID" value="OGD63279.1"/>
    <property type="molecule type" value="Genomic_DNA"/>
</dbReference>
<protein>
    <recommendedName>
        <fullName evidence="4">Large ribosomal subunit protein bL27</fullName>
    </recommendedName>
    <alternativeName>
        <fullName evidence="5">50S ribosomal protein L27</fullName>
    </alternativeName>
</protein>
<dbReference type="Gene3D" id="2.40.50.100">
    <property type="match status" value="1"/>
</dbReference>
<evidence type="ECO:0000256" key="4">
    <source>
        <dbReference type="ARBA" id="ARBA00035175"/>
    </source>
</evidence>
<dbReference type="AlphaFoldDB" id="A0A1F5E7A0"/>
<dbReference type="GO" id="GO:1990904">
    <property type="term" value="C:ribonucleoprotein complex"/>
    <property type="evidence" value="ECO:0007669"/>
    <property type="project" value="UniProtKB-KW"/>
</dbReference>
<evidence type="ECO:0000256" key="3">
    <source>
        <dbReference type="ARBA" id="ARBA00023274"/>
    </source>
</evidence>
<proteinExistence type="inferred from homology"/>
<evidence type="ECO:0000313" key="6">
    <source>
        <dbReference type="EMBL" id="OGD63279.1"/>
    </source>
</evidence>
<comment type="similarity">
    <text evidence="1">Belongs to the bacterial ribosomal protein bL27 family.</text>
</comment>
<dbReference type="PRINTS" id="PR00063">
    <property type="entry name" value="RIBOSOMALL27"/>
</dbReference>
<dbReference type="GO" id="GO:0006412">
    <property type="term" value="P:translation"/>
    <property type="evidence" value="ECO:0007669"/>
    <property type="project" value="InterPro"/>
</dbReference>
<keyword evidence="3" id="KW-0687">Ribonucleoprotein</keyword>
<comment type="caution">
    <text evidence="6">The sequence shown here is derived from an EMBL/GenBank/DDBJ whole genome shotgun (WGS) entry which is preliminary data.</text>
</comment>
<keyword evidence="2 6" id="KW-0689">Ribosomal protein</keyword>
<dbReference type="STRING" id="1797457.A2160_02135"/>